<evidence type="ECO:0000313" key="1">
    <source>
        <dbReference type="EMBL" id="GFY69981.1"/>
    </source>
</evidence>
<reference evidence="1" key="1">
    <citation type="submission" date="2020-08" db="EMBL/GenBank/DDBJ databases">
        <title>Multicomponent nature underlies the extraordinary mechanical properties of spider dragline silk.</title>
        <authorList>
            <person name="Kono N."/>
            <person name="Nakamura H."/>
            <person name="Mori M."/>
            <person name="Yoshida Y."/>
            <person name="Ohtoshi R."/>
            <person name="Malay A.D."/>
            <person name="Moran D.A.P."/>
            <person name="Tomita M."/>
            <person name="Numata K."/>
            <person name="Arakawa K."/>
        </authorList>
    </citation>
    <scope>NUCLEOTIDE SEQUENCE</scope>
</reference>
<dbReference type="EMBL" id="BMAV01017920">
    <property type="protein sequence ID" value="GFY69981.1"/>
    <property type="molecule type" value="Genomic_DNA"/>
</dbReference>
<proteinExistence type="predicted"/>
<accession>A0A8X7CJV8</accession>
<sequence length="87" mass="9480">MPPISSNPPIHQRAFPFRHSSLVPGVLAPLDSRSGVAIAASVDIEKELVRWPVVREGWSKTDPKSASKSQGLIEERLLANPKQLSSL</sequence>
<evidence type="ECO:0000313" key="2">
    <source>
        <dbReference type="Proteomes" id="UP000886998"/>
    </source>
</evidence>
<dbReference type="OrthoDB" id="10416214at2759"/>
<protein>
    <submittedName>
        <fullName evidence="1">Uncharacterized protein</fullName>
    </submittedName>
</protein>
<organism evidence="1 2">
    <name type="scientific">Trichonephila inaurata madagascariensis</name>
    <dbReference type="NCBI Taxonomy" id="2747483"/>
    <lineage>
        <taxon>Eukaryota</taxon>
        <taxon>Metazoa</taxon>
        <taxon>Ecdysozoa</taxon>
        <taxon>Arthropoda</taxon>
        <taxon>Chelicerata</taxon>
        <taxon>Arachnida</taxon>
        <taxon>Araneae</taxon>
        <taxon>Araneomorphae</taxon>
        <taxon>Entelegynae</taxon>
        <taxon>Araneoidea</taxon>
        <taxon>Nephilidae</taxon>
        <taxon>Trichonephila</taxon>
        <taxon>Trichonephila inaurata</taxon>
    </lineage>
</organism>
<dbReference type="Proteomes" id="UP000886998">
    <property type="component" value="Unassembled WGS sequence"/>
</dbReference>
<gene>
    <name evidence="1" type="ORF">TNIN_439501</name>
</gene>
<keyword evidence="2" id="KW-1185">Reference proteome</keyword>
<name>A0A8X7CJV8_9ARAC</name>
<comment type="caution">
    <text evidence="1">The sequence shown here is derived from an EMBL/GenBank/DDBJ whole genome shotgun (WGS) entry which is preliminary data.</text>
</comment>
<dbReference type="AlphaFoldDB" id="A0A8X7CJV8"/>